<dbReference type="InterPro" id="IPR001930">
    <property type="entry name" value="Peptidase_M1"/>
</dbReference>
<dbReference type="GO" id="GO:0008270">
    <property type="term" value="F:zinc ion binding"/>
    <property type="evidence" value="ECO:0007669"/>
    <property type="project" value="TreeGrafter"/>
</dbReference>
<dbReference type="Gene3D" id="2.60.40.1730">
    <property type="entry name" value="tricorn interacting facor f3 domain"/>
    <property type="match status" value="1"/>
</dbReference>
<dbReference type="Pfam" id="PF17900">
    <property type="entry name" value="Peptidase_M1_N"/>
    <property type="match status" value="1"/>
</dbReference>
<dbReference type="GO" id="GO:0005737">
    <property type="term" value="C:cytoplasm"/>
    <property type="evidence" value="ECO:0007669"/>
    <property type="project" value="TreeGrafter"/>
</dbReference>
<dbReference type="GO" id="GO:0005615">
    <property type="term" value="C:extracellular space"/>
    <property type="evidence" value="ECO:0007669"/>
    <property type="project" value="TreeGrafter"/>
</dbReference>
<sequence length="248" mass="27585">FMLAFEAQNTDLEMQPMAELRVFLKTIFLLLIVLVTLSETISTGDDADVQVGVITPTHYNIDLILDPRSSTYEGVVEIMFNTTNNVMNIIQLHASSETINVTSAISNFEDACNITGYTKEYEFLTIICPLGPDENKDDSLVVRFQGKYTTDNKKGLYKGTYTEGGQEYVLLASQSTNSAARGAFPCFDQPEMKATFDVYITHPGDYRVLGNTVVKKQYAVGSNQIQTQLETTPEMSTYLLSFIVSKLA</sequence>
<dbReference type="GO" id="GO:0006508">
    <property type="term" value="P:proteolysis"/>
    <property type="evidence" value="ECO:0007669"/>
    <property type="project" value="InterPro"/>
</dbReference>
<dbReference type="InterPro" id="IPR050344">
    <property type="entry name" value="Peptidase_M1_aminopeptidases"/>
</dbReference>
<dbReference type="PANTHER" id="PTHR11533">
    <property type="entry name" value="PROTEASE M1 ZINC METALLOPROTEASE"/>
    <property type="match status" value="1"/>
</dbReference>
<dbReference type="PRINTS" id="PR00756">
    <property type="entry name" value="ALADIPTASE"/>
</dbReference>
<evidence type="ECO:0000259" key="1">
    <source>
        <dbReference type="Pfam" id="PF17900"/>
    </source>
</evidence>
<feature type="non-terminal residue" evidence="2">
    <location>
        <position position="1"/>
    </location>
</feature>
<keyword evidence="3" id="KW-1185">Reference proteome</keyword>
<evidence type="ECO:0000313" key="2">
    <source>
        <dbReference type="EMBL" id="KAJ8921493.1"/>
    </source>
</evidence>
<dbReference type="GO" id="GO:0042277">
    <property type="term" value="F:peptide binding"/>
    <property type="evidence" value="ECO:0007669"/>
    <property type="project" value="TreeGrafter"/>
</dbReference>
<gene>
    <name evidence="2" type="ORF">NQ315_003111</name>
</gene>
<dbReference type="Proteomes" id="UP001159042">
    <property type="component" value="Unassembled WGS sequence"/>
</dbReference>
<reference evidence="2 3" key="1">
    <citation type="journal article" date="2023" name="Insect Mol. Biol.">
        <title>Genome sequencing provides insights into the evolution of gene families encoding plant cell wall-degrading enzymes in longhorned beetles.</title>
        <authorList>
            <person name="Shin N.R."/>
            <person name="Okamura Y."/>
            <person name="Kirsch R."/>
            <person name="Pauchet Y."/>
        </authorList>
    </citation>
    <scope>NUCLEOTIDE SEQUENCE [LARGE SCALE GENOMIC DNA]</scope>
    <source>
        <strain evidence="2">EAD_L_NR</strain>
    </source>
</reference>
<dbReference type="GO" id="GO:0016020">
    <property type="term" value="C:membrane"/>
    <property type="evidence" value="ECO:0007669"/>
    <property type="project" value="TreeGrafter"/>
</dbReference>
<dbReference type="AlphaFoldDB" id="A0AAV8W4Q2"/>
<comment type="caution">
    <text evidence="2">The sequence shown here is derived from an EMBL/GenBank/DDBJ whole genome shotgun (WGS) entry which is preliminary data.</text>
</comment>
<accession>A0AAV8W4Q2</accession>
<dbReference type="InterPro" id="IPR045357">
    <property type="entry name" value="Aminopeptidase_N-like_N"/>
</dbReference>
<dbReference type="EMBL" id="JANEYG010000010">
    <property type="protein sequence ID" value="KAJ8921493.1"/>
    <property type="molecule type" value="Genomic_DNA"/>
</dbReference>
<dbReference type="SUPFAM" id="SSF63737">
    <property type="entry name" value="Leukotriene A4 hydrolase N-terminal domain"/>
    <property type="match status" value="1"/>
</dbReference>
<evidence type="ECO:0000313" key="3">
    <source>
        <dbReference type="Proteomes" id="UP001159042"/>
    </source>
</evidence>
<proteinExistence type="predicted"/>
<dbReference type="GO" id="GO:0043171">
    <property type="term" value="P:peptide catabolic process"/>
    <property type="evidence" value="ECO:0007669"/>
    <property type="project" value="TreeGrafter"/>
</dbReference>
<organism evidence="2 3">
    <name type="scientific">Exocentrus adspersus</name>
    <dbReference type="NCBI Taxonomy" id="1586481"/>
    <lineage>
        <taxon>Eukaryota</taxon>
        <taxon>Metazoa</taxon>
        <taxon>Ecdysozoa</taxon>
        <taxon>Arthropoda</taxon>
        <taxon>Hexapoda</taxon>
        <taxon>Insecta</taxon>
        <taxon>Pterygota</taxon>
        <taxon>Neoptera</taxon>
        <taxon>Endopterygota</taxon>
        <taxon>Coleoptera</taxon>
        <taxon>Polyphaga</taxon>
        <taxon>Cucujiformia</taxon>
        <taxon>Chrysomeloidea</taxon>
        <taxon>Cerambycidae</taxon>
        <taxon>Lamiinae</taxon>
        <taxon>Acanthocinini</taxon>
        <taxon>Exocentrus</taxon>
    </lineage>
</organism>
<dbReference type="InterPro" id="IPR042097">
    <property type="entry name" value="Aminopeptidase_N-like_N_sf"/>
</dbReference>
<feature type="domain" description="Aminopeptidase N-like N-terminal" evidence="1">
    <location>
        <begin position="56"/>
        <end position="239"/>
    </location>
</feature>
<dbReference type="PANTHER" id="PTHR11533:SF301">
    <property type="entry name" value="AMINOPEPTIDASE"/>
    <property type="match status" value="1"/>
</dbReference>
<protein>
    <recommendedName>
        <fullName evidence="1">Aminopeptidase N-like N-terminal domain-containing protein</fullName>
    </recommendedName>
</protein>
<dbReference type="GO" id="GO:0070006">
    <property type="term" value="F:metalloaminopeptidase activity"/>
    <property type="evidence" value="ECO:0007669"/>
    <property type="project" value="TreeGrafter"/>
</dbReference>
<name>A0AAV8W4Q2_9CUCU</name>